<dbReference type="OrthoDB" id="1744381at2759"/>
<comment type="caution">
    <text evidence="1">The sequence shown here is derived from an EMBL/GenBank/DDBJ whole genome shotgun (WGS) entry which is preliminary data.</text>
</comment>
<keyword evidence="2" id="KW-1185">Reference proteome</keyword>
<reference evidence="2" key="1">
    <citation type="submission" date="2016-06" db="EMBL/GenBank/DDBJ databases">
        <title>Parallel loss of symbiosis genes in relatives of nitrogen-fixing non-legume Parasponia.</title>
        <authorList>
            <person name="Van Velzen R."/>
            <person name="Holmer R."/>
            <person name="Bu F."/>
            <person name="Rutten L."/>
            <person name="Van Zeijl A."/>
            <person name="Liu W."/>
            <person name="Santuari L."/>
            <person name="Cao Q."/>
            <person name="Sharma T."/>
            <person name="Shen D."/>
            <person name="Roswanjaya Y."/>
            <person name="Wardhani T."/>
            <person name="Kalhor M.S."/>
            <person name="Jansen J."/>
            <person name="Van den Hoogen J."/>
            <person name="Gungor B."/>
            <person name="Hartog M."/>
            <person name="Hontelez J."/>
            <person name="Verver J."/>
            <person name="Yang W.-C."/>
            <person name="Schijlen E."/>
            <person name="Repin R."/>
            <person name="Schilthuizen M."/>
            <person name="Schranz E."/>
            <person name="Heidstra R."/>
            <person name="Miyata K."/>
            <person name="Fedorova E."/>
            <person name="Kohlen W."/>
            <person name="Bisseling T."/>
            <person name="Smit S."/>
            <person name="Geurts R."/>
        </authorList>
    </citation>
    <scope>NUCLEOTIDE SEQUENCE [LARGE SCALE GENOMIC DNA]</scope>
    <source>
        <strain evidence="2">cv. RG33-2</strain>
    </source>
</reference>
<name>A0A2P5BCR8_TREOI</name>
<dbReference type="Proteomes" id="UP000237000">
    <property type="component" value="Unassembled WGS sequence"/>
</dbReference>
<dbReference type="InterPro" id="IPR023213">
    <property type="entry name" value="CAT-like_dom_sf"/>
</dbReference>
<organism evidence="1 2">
    <name type="scientific">Trema orientale</name>
    <name type="common">Charcoal tree</name>
    <name type="synonym">Celtis orientalis</name>
    <dbReference type="NCBI Taxonomy" id="63057"/>
    <lineage>
        <taxon>Eukaryota</taxon>
        <taxon>Viridiplantae</taxon>
        <taxon>Streptophyta</taxon>
        <taxon>Embryophyta</taxon>
        <taxon>Tracheophyta</taxon>
        <taxon>Spermatophyta</taxon>
        <taxon>Magnoliopsida</taxon>
        <taxon>eudicotyledons</taxon>
        <taxon>Gunneridae</taxon>
        <taxon>Pentapetalae</taxon>
        <taxon>rosids</taxon>
        <taxon>fabids</taxon>
        <taxon>Rosales</taxon>
        <taxon>Cannabaceae</taxon>
        <taxon>Trema</taxon>
    </lineage>
</organism>
<dbReference type="Gene3D" id="3.30.559.10">
    <property type="entry name" value="Chloramphenicol acetyltransferase-like domain"/>
    <property type="match status" value="1"/>
</dbReference>
<proteinExistence type="predicted"/>
<evidence type="ECO:0000313" key="1">
    <source>
        <dbReference type="EMBL" id="PON46587.1"/>
    </source>
</evidence>
<evidence type="ECO:0000313" key="2">
    <source>
        <dbReference type="Proteomes" id="UP000237000"/>
    </source>
</evidence>
<sequence>MTTSIHITNVYLYRDNGAANFFEPSLFNDALAKVLVPFYPLAGCIRHDNMGHLEIDSSSEGVLFMVAEICSVINDLGDLAPTTALRSLTPTIYQS</sequence>
<protein>
    <submittedName>
        <fullName evidence="1">Transferase</fullName>
    </submittedName>
</protein>
<dbReference type="Pfam" id="PF02458">
    <property type="entry name" value="Transferase"/>
    <property type="match status" value="1"/>
</dbReference>
<dbReference type="InParanoid" id="A0A2P5BCR8"/>
<keyword evidence="1" id="KW-0808">Transferase</keyword>
<dbReference type="EMBL" id="JXTC01000551">
    <property type="protein sequence ID" value="PON46587.1"/>
    <property type="molecule type" value="Genomic_DNA"/>
</dbReference>
<accession>A0A2P5BCR8</accession>
<dbReference type="GO" id="GO:0016740">
    <property type="term" value="F:transferase activity"/>
    <property type="evidence" value="ECO:0007669"/>
    <property type="project" value="UniProtKB-KW"/>
</dbReference>
<dbReference type="STRING" id="63057.A0A2P5BCR8"/>
<gene>
    <name evidence="1" type="ORF">TorRG33x02_325570</name>
</gene>
<dbReference type="AlphaFoldDB" id="A0A2P5BCR8"/>
<feature type="non-terminal residue" evidence="1">
    <location>
        <position position="95"/>
    </location>
</feature>